<organism evidence="4 5">
    <name type="scientific">Stappia taiwanensis</name>
    <dbReference type="NCBI Taxonomy" id="992267"/>
    <lineage>
        <taxon>Bacteria</taxon>
        <taxon>Pseudomonadati</taxon>
        <taxon>Pseudomonadota</taxon>
        <taxon>Alphaproteobacteria</taxon>
        <taxon>Hyphomicrobiales</taxon>
        <taxon>Stappiaceae</taxon>
        <taxon>Stappia</taxon>
    </lineage>
</organism>
<feature type="domain" description="Methyltransferase" evidence="3">
    <location>
        <begin position="88"/>
        <end position="180"/>
    </location>
</feature>
<reference evidence="4 5" key="1">
    <citation type="submission" date="2020-07" db="EMBL/GenBank/DDBJ databases">
        <authorList>
            <person name="Li M."/>
        </authorList>
    </citation>
    <scope>NUCLEOTIDE SEQUENCE [LARGE SCALE GENOMIC DNA]</scope>
    <source>
        <strain evidence="4 5">DSM 23284</strain>
    </source>
</reference>
<dbReference type="GO" id="GO:0008168">
    <property type="term" value="F:methyltransferase activity"/>
    <property type="evidence" value="ECO:0007669"/>
    <property type="project" value="UniProtKB-KW"/>
</dbReference>
<proteinExistence type="predicted"/>
<name>A0A838XJK8_9HYPH</name>
<accession>A0A838XJK8</accession>
<evidence type="ECO:0000259" key="3">
    <source>
        <dbReference type="Pfam" id="PF13649"/>
    </source>
</evidence>
<dbReference type="CDD" id="cd02440">
    <property type="entry name" value="AdoMet_MTases"/>
    <property type="match status" value="1"/>
</dbReference>
<gene>
    <name evidence="4" type="ORF">H1W37_00225</name>
</gene>
<dbReference type="SUPFAM" id="SSF53335">
    <property type="entry name" value="S-adenosyl-L-methionine-dependent methyltransferases"/>
    <property type="match status" value="1"/>
</dbReference>
<dbReference type="EMBL" id="JACEON010000001">
    <property type="protein sequence ID" value="MBA4610057.1"/>
    <property type="molecule type" value="Genomic_DNA"/>
</dbReference>
<dbReference type="GO" id="GO:0032259">
    <property type="term" value="P:methylation"/>
    <property type="evidence" value="ECO:0007669"/>
    <property type="project" value="UniProtKB-KW"/>
</dbReference>
<evidence type="ECO:0000313" key="4">
    <source>
        <dbReference type="EMBL" id="MBA4610057.1"/>
    </source>
</evidence>
<dbReference type="InterPro" id="IPR051052">
    <property type="entry name" value="Diverse_substrate_MTase"/>
</dbReference>
<keyword evidence="5" id="KW-1185">Reference proteome</keyword>
<dbReference type="Pfam" id="PF13649">
    <property type="entry name" value="Methyltransf_25"/>
    <property type="match status" value="1"/>
</dbReference>
<keyword evidence="2 4" id="KW-0808">Transferase</keyword>
<dbReference type="InterPro" id="IPR029063">
    <property type="entry name" value="SAM-dependent_MTases_sf"/>
</dbReference>
<dbReference type="PANTHER" id="PTHR44942">
    <property type="entry name" value="METHYLTRANSF_11 DOMAIN-CONTAINING PROTEIN"/>
    <property type="match status" value="1"/>
</dbReference>
<comment type="caution">
    <text evidence="4">The sequence shown here is derived from an EMBL/GenBank/DDBJ whole genome shotgun (WGS) entry which is preliminary data.</text>
</comment>
<sequence length="278" mass="31141">MSALYEMKRRFQRKLPKAWQHRFQEAIYVLLYRVSPARKQNFFNSGYAPALAELEAMPPFDREPLQATLYDVVLRQLVDDIPGARGTILDIGCGLGGGIRLASVRYPESKVTGVDINATAVKVCRKRMKDLSNVTVTLGNGRALPLPDAAFDFIFSVGAASYISLPEFLQEASRVLKPGGTLSFSVGYTDAQFEQHRQMVENQARKAGLTLRRAVDITENVFAAIAEDTPRRQALIDRVPWPFRGYALNWADMPGTPRYQEYADGRRLDYAVVCTKDA</sequence>
<dbReference type="PANTHER" id="PTHR44942:SF4">
    <property type="entry name" value="METHYLTRANSFERASE TYPE 11 DOMAIN-CONTAINING PROTEIN"/>
    <property type="match status" value="1"/>
</dbReference>
<reference evidence="4 5" key="2">
    <citation type="submission" date="2020-08" db="EMBL/GenBank/DDBJ databases">
        <title>Stappia taiwanensis sp. nov., isolated from a coastal thermal spring.</title>
        <authorList>
            <person name="Kampfer P."/>
        </authorList>
    </citation>
    <scope>NUCLEOTIDE SEQUENCE [LARGE SCALE GENOMIC DNA]</scope>
    <source>
        <strain evidence="4 5">DSM 23284</strain>
    </source>
</reference>
<dbReference type="RefSeq" id="WP_181758261.1">
    <property type="nucleotide sequence ID" value="NZ_BMCR01000001.1"/>
</dbReference>
<dbReference type="Proteomes" id="UP000559404">
    <property type="component" value="Unassembled WGS sequence"/>
</dbReference>
<dbReference type="InterPro" id="IPR041698">
    <property type="entry name" value="Methyltransf_25"/>
</dbReference>
<keyword evidence="1 4" id="KW-0489">Methyltransferase</keyword>
<dbReference type="AlphaFoldDB" id="A0A838XJK8"/>
<evidence type="ECO:0000313" key="5">
    <source>
        <dbReference type="Proteomes" id="UP000559404"/>
    </source>
</evidence>
<evidence type="ECO:0000256" key="2">
    <source>
        <dbReference type="ARBA" id="ARBA00022679"/>
    </source>
</evidence>
<dbReference type="Gene3D" id="3.40.50.150">
    <property type="entry name" value="Vaccinia Virus protein VP39"/>
    <property type="match status" value="1"/>
</dbReference>
<evidence type="ECO:0000256" key="1">
    <source>
        <dbReference type="ARBA" id="ARBA00022603"/>
    </source>
</evidence>
<protein>
    <submittedName>
        <fullName evidence="4">Class I SAM-dependent methyltransferase</fullName>
    </submittedName>
</protein>